<dbReference type="AlphaFoldDB" id="A0A067ME93"/>
<proteinExistence type="predicted"/>
<protein>
    <submittedName>
        <fullName evidence="1">Uncharacterized protein</fullName>
    </submittedName>
</protein>
<reference evidence="2" key="1">
    <citation type="journal article" date="2014" name="Proc. Natl. Acad. Sci. U.S.A.">
        <title>Extensive sampling of basidiomycete genomes demonstrates inadequacy of the white-rot/brown-rot paradigm for wood decay fungi.</title>
        <authorList>
            <person name="Riley R."/>
            <person name="Salamov A.A."/>
            <person name="Brown D.W."/>
            <person name="Nagy L.G."/>
            <person name="Floudas D."/>
            <person name="Held B.W."/>
            <person name="Levasseur A."/>
            <person name="Lombard V."/>
            <person name="Morin E."/>
            <person name="Otillar R."/>
            <person name="Lindquist E.A."/>
            <person name="Sun H."/>
            <person name="LaButti K.M."/>
            <person name="Schmutz J."/>
            <person name="Jabbour D."/>
            <person name="Luo H."/>
            <person name="Baker S.E."/>
            <person name="Pisabarro A.G."/>
            <person name="Walton J.D."/>
            <person name="Blanchette R.A."/>
            <person name="Henrissat B."/>
            <person name="Martin F."/>
            <person name="Cullen D."/>
            <person name="Hibbett D.S."/>
            <person name="Grigoriev I.V."/>
        </authorList>
    </citation>
    <scope>NUCLEOTIDE SEQUENCE [LARGE SCALE GENOMIC DNA]</scope>
    <source>
        <strain evidence="2">FD-172 SS1</strain>
    </source>
</reference>
<organism evidence="1 2">
    <name type="scientific">Botryobasidium botryosum (strain FD-172 SS1)</name>
    <dbReference type="NCBI Taxonomy" id="930990"/>
    <lineage>
        <taxon>Eukaryota</taxon>
        <taxon>Fungi</taxon>
        <taxon>Dikarya</taxon>
        <taxon>Basidiomycota</taxon>
        <taxon>Agaricomycotina</taxon>
        <taxon>Agaricomycetes</taxon>
        <taxon>Cantharellales</taxon>
        <taxon>Botryobasidiaceae</taxon>
        <taxon>Botryobasidium</taxon>
    </lineage>
</organism>
<dbReference type="Proteomes" id="UP000027195">
    <property type="component" value="Unassembled WGS sequence"/>
</dbReference>
<evidence type="ECO:0000313" key="2">
    <source>
        <dbReference type="Proteomes" id="UP000027195"/>
    </source>
</evidence>
<dbReference type="HOGENOM" id="CLU_2589423_0_0_1"/>
<gene>
    <name evidence="1" type="ORF">BOTBODRAFT_175903</name>
</gene>
<accession>A0A067ME93</accession>
<dbReference type="InParanoid" id="A0A067ME93"/>
<dbReference type="EMBL" id="KL198046">
    <property type="protein sequence ID" value="KDQ13035.1"/>
    <property type="molecule type" value="Genomic_DNA"/>
</dbReference>
<sequence>MDTYFLVDVAHDDFHDAGAIFRPFLGDNIPKVTVVAYPHKKIHEAAFFKVEGGFFFIISLAGAAATPGTPSVPCFALSQY</sequence>
<keyword evidence="2" id="KW-1185">Reference proteome</keyword>
<evidence type="ECO:0000313" key="1">
    <source>
        <dbReference type="EMBL" id="KDQ13035.1"/>
    </source>
</evidence>
<name>A0A067ME93_BOTB1</name>